<evidence type="ECO:0000313" key="2">
    <source>
        <dbReference type="EMBL" id="OMO89612.1"/>
    </source>
</evidence>
<evidence type="ECO:0000256" key="1">
    <source>
        <dbReference type="SAM" id="MobiDB-lite"/>
    </source>
</evidence>
<name>A0A1R3J454_COCAP</name>
<dbReference type="AlphaFoldDB" id="A0A1R3J454"/>
<sequence>MEIREKSENLIQESVPRERIE</sequence>
<accession>A0A1R3J454</accession>
<reference evidence="2 3" key="1">
    <citation type="submission" date="2013-09" db="EMBL/GenBank/DDBJ databases">
        <title>Corchorus capsularis genome sequencing.</title>
        <authorList>
            <person name="Alam M."/>
            <person name="Haque M.S."/>
            <person name="Islam M.S."/>
            <person name="Emdad E.M."/>
            <person name="Islam M.M."/>
            <person name="Ahmed B."/>
            <person name="Halim A."/>
            <person name="Hossen Q.M.M."/>
            <person name="Hossain M.Z."/>
            <person name="Ahmed R."/>
            <person name="Khan M.M."/>
            <person name="Islam R."/>
            <person name="Rashid M.M."/>
            <person name="Khan S.A."/>
            <person name="Rahman M.S."/>
            <person name="Alam M."/>
        </authorList>
    </citation>
    <scope>NUCLEOTIDE SEQUENCE [LARGE SCALE GENOMIC DNA]</scope>
    <source>
        <strain evidence="3">cv. CVL-1</strain>
        <tissue evidence="2">Whole seedling</tissue>
    </source>
</reference>
<protein>
    <submittedName>
        <fullName evidence="2">Uncharacterized protein</fullName>
    </submittedName>
</protein>
<keyword evidence="3" id="KW-1185">Reference proteome</keyword>
<comment type="caution">
    <text evidence="2">The sequence shown here is derived from an EMBL/GenBank/DDBJ whole genome shotgun (WGS) entry which is preliminary data.</text>
</comment>
<dbReference type="EMBL" id="AWWV01008641">
    <property type="protein sequence ID" value="OMO89612.1"/>
    <property type="molecule type" value="Genomic_DNA"/>
</dbReference>
<evidence type="ECO:0000313" key="3">
    <source>
        <dbReference type="Proteomes" id="UP000188268"/>
    </source>
</evidence>
<organism evidence="2 3">
    <name type="scientific">Corchorus capsularis</name>
    <name type="common">Jute</name>
    <dbReference type="NCBI Taxonomy" id="210143"/>
    <lineage>
        <taxon>Eukaryota</taxon>
        <taxon>Viridiplantae</taxon>
        <taxon>Streptophyta</taxon>
        <taxon>Embryophyta</taxon>
        <taxon>Tracheophyta</taxon>
        <taxon>Spermatophyta</taxon>
        <taxon>Magnoliopsida</taxon>
        <taxon>eudicotyledons</taxon>
        <taxon>Gunneridae</taxon>
        <taxon>Pentapetalae</taxon>
        <taxon>rosids</taxon>
        <taxon>malvids</taxon>
        <taxon>Malvales</taxon>
        <taxon>Malvaceae</taxon>
        <taxon>Grewioideae</taxon>
        <taxon>Apeibeae</taxon>
        <taxon>Corchorus</taxon>
    </lineage>
</organism>
<proteinExistence type="predicted"/>
<feature type="region of interest" description="Disordered" evidence="1">
    <location>
        <begin position="1"/>
        <end position="21"/>
    </location>
</feature>
<gene>
    <name evidence="2" type="ORF">CCACVL1_07739</name>
</gene>
<dbReference type="Proteomes" id="UP000188268">
    <property type="component" value="Unassembled WGS sequence"/>
</dbReference>
<dbReference type="Gramene" id="OMO89612">
    <property type="protein sequence ID" value="OMO89612"/>
    <property type="gene ID" value="CCACVL1_07739"/>
</dbReference>